<protein>
    <recommendedName>
        <fullName evidence="2">PilZ domain-containing protein</fullName>
    </recommendedName>
</protein>
<gene>
    <name evidence="1" type="ORF">ENR59_09180</name>
</gene>
<dbReference type="AlphaFoldDB" id="A0A7C4AHU4"/>
<name>A0A7C4AHU4_9BACT</name>
<proteinExistence type="predicted"/>
<evidence type="ECO:0000313" key="1">
    <source>
        <dbReference type="EMBL" id="HGG93105.1"/>
    </source>
</evidence>
<evidence type="ECO:0008006" key="2">
    <source>
        <dbReference type="Google" id="ProtNLM"/>
    </source>
</evidence>
<reference evidence="1" key="1">
    <citation type="journal article" date="2020" name="mSystems">
        <title>Genome- and Community-Level Interaction Insights into Carbon Utilization and Element Cycling Functions of Hydrothermarchaeota in Hydrothermal Sediment.</title>
        <authorList>
            <person name="Zhou Z."/>
            <person name="Liu Y."/>
            <person name="Xu W."/>
            <person name="Pan J."/>
            <person name="Luo Z.H."/>
            <person name="Li M."/>
        </authorList>
    </citation>
    <scope>NUCLEOTIDE SEQUENCE [LARGE SCALE GENOMIC DNA]</scope>
    <source>
        <strain evidence="1">SpSt-413</strain>
    </source>
</reference>
<accession>A0A7C4AHU4</accession>
<dbReference type="EMBL" id="DSRP01000637">
    <property type="protein sequence ID" value="HGG93105.1"/>
    <property type="molecule type" value="Genomic_DNA"/>
</dbReference>
<sequence>MEASNRRADFRVEVPPVFLNELAIWFCREKDYVRLSASELGRPHLTLTRLGSGSMTVSDLSIRGMGMHVTLPPQATAKLTSAKACFIYLQLADPTADDPYGILSVFTYSALVRVASREDGIFLGARFVRFAVGSRLEKTLEFLDAQSCGVTALARWCDNVARGAMAEPGRHRAGLDMDHLLEEVEAALASAGTQSGENT</sequence>
<organism evidence="1">
    <name type="scientific">Fundidesulfovibrio putealis</name>
    <dbReference type="NCBI Taxonomy" id="270496"/>
    <lineage>
        <taxon>Bacteria</taxon>
        <taxon>Pseudomonadati</taxon>
        <taxon>Thermodesulfobacteriota</taxon>
        <taxon>Desulfovibrionia</taxon>
        <taxon>Desulfovibrionales</taxon>
        <taxon>Desulfovibrionaceae</taxon>
        <taxon>Fundidesulfovibrio</taxon>
    </lineage>
</organism>
<comment type="caution">
    <text evidence="1">The sequence shown here is derived from an EMBL/GenBank/DDBJ whole genome shotgun (WGS) entry which is preliminary data.</text>
</comment>